<dbReference type="InterPro" id="IPR016132">
    <property type="entry name" value="Phyto_chromo_attachment"/>
</dbReference>
<dbReference type="GO" id="GO:0009584">
    <property type="term" value="P:detection of visible light"/>
    <property type="evidence" value="ECO:0007669"/>
    <property type="project" value="InterPro"/>
</dbReference>
<keyword evidence="11" id="KW-0675">Receptor</keyword>
<dbReference type="Gene3D" id="3.30.565.10">
    <property type="entry name" value="Histidine kinase-like ATPase, C-terminal domain"/>
    <property type="match status" value="1"/>
</dbReference>
<feature type="region of interest" description="Disordered" evidence="14">
    <location>
        <begin position="2519"/>
        <end position="2569"/>
    </location>
</feature>
<dbReference type="GO" id="GO:0000155">
    <property type="term" value="F:phosphorelay sensor kinase activity"/>
    <property type="evidence" value="ECO:0007669"/>
    <property type="project" value="InterPro"/>
</dbReference>
<dbReference type="CDD" id="cd00130">
    <property type="entry name" value="PAS"/>
    <property type="match status" value="2"/>
</dbReference>
<dbReference type="InterPro" id="IPR046849">
    <property type="entry name" value="E2_motif"/>
</dbReference>
<comment type="similarity">
    <text evidence="2">Belongs to the PPR family. PCMP-H subfamily.</text>
</comment>
<dbReference type="FunFam" id="1.25.40.10:FF:000381">
    <property type="entry name" value="Pentatricopeptide repeat-containing protein"/>
    <property type="match status" value="2"/>
</dbReference>
<dbReference type="FunFam" id="1.25.40.10:FF:000425">
    <property type="entry name" value="Pentatricopeptide repeat-containing protein At3g26540"/>
    <property type="match status" value="1"/>
</dbReference>
<dbReference type="InterPro" id="IPR000014">
    <property type="entry name" value="PAS"/>
</dbReference>
<evidence type="ECO:0000256" key="6">
    <source>
        <dbReference type="ARBA" id="ARBA00022606"/>
    </source>
</evidence>
<dbReference type="InterPro" id="IPR002885">
    <property type="entry name" value="PPR_rpt"/>
</dbReference>
<dbReference type="Proteomes" id="UP000327013">
    <property type="component" value="Chromosome 6"/>
</dbReference>
<evidence type="ECO:0000256" key="4">
    <source>
        <dbReference type="ARBA" id="ARBA00011738"/>
    </source>
</evidence>
<dbReference type="SMART" id="SM00091">
    <property type="entry name" value="PAS"/>
    <property type="match status" value="2"/>
</dbReference>
<evidence type="ECO:0000256" key="7">
    <source>
        <dbReference type="ARBA" id="ARBA00022737"/>
    </source>
</evidence>
<dbReference type="Pfam" id="PF00989">
    <property type="entry name" value="PAS"/>
    <property type="match status" value="2"/>
</dbReference>
<feature type="repeat" description="PPR" evidence="12">
    <location>
        <begin position="1258"/>
        <end position="1292"/>
    </location>
</feature>
<feature type="domain" description="PAS" evidence="17">
    <location>
        <begin position="613"/>
        <end position="686"/>
    </location>
</feature>
<evidence type="ECO:0000256" key="11">
    <source>
        <dbReference type="ARBA" id="ARBA00023170"/>
    </source>
</evidence>
<feature type="repeat" description="PPR" evidence="12">
    <location>
        <begin position="1574"/>
        <end position="1608"/>
    </location>
</feature>
<dbReference type="NCBIfam" id="TIGR00229">
    <property type="entry name" value="sensory_box"/>
    <property type="match status" value="2"/>
</dbReference>
<protein>
    <recommendedName>
        <fullName evidence="20">Phytochrome</fullName>
    </recommendedName>
</protein>
<keyword evidence="19" id="KW-1185">Reference proteome</keyword>
<evidence type="ECO:0000256" key="13">
    <source>
        <dbReference type="SAM" id="Coils"/>
    </source>
</evidence>
<dbReference type="Gene3D" id="3.30.450.40">
    <property type="match status" value="1"/>
</dbReference>
<dbReference type="SMART" id="SM00387">
    <property type="entry name" value="HATPase_c"/>
    <property type="match status" value="1"/>
</dbReference>
<keyword evidence="6" id="KW-0716">Sensory transduction</keyword>
<evidence type="ECO:0000259" key="15">
    <source>
        <dbReference type="PROSITE" id="PS50046"/>
    </source>
</evidence>
<dbReference type="GO" id="GO:0008270">
    <property type="term" value="F:zinc ion binding"/>
    <property type="evidence" value="ECO:0007669"/>
    <property type="project" value="InterPro"/>
</dbReference>
<dbReference type="InterPro" id="IPR032867">
    <property type="entry name" value="DYW_dom"/>
</dbReference>
<dbReference type="InterPro" id="IPR001294">
    <property type="entry name" value="Phytochrome"/>
</dbReference>
<feature type="coiled-coil region" evidence="13">
    <location>
        <begin position="2645"/>
        <end position="2706"/>
    </location>
</feature>
<keyword evidence="7" id="KW-0677">Repeat</keyword>
<keyword evidence="9" id="KW-0805">Transcription regulation</keyword>
<evidence type="ECO:0000256" key="8">
    <source>
        <dbReference type="ARBA" id="ARBA00022991"/>
    </source>
</evidence>
<dbReference type="FunFam" id="1.25.40.10:FF:000475">
    <property type="entry name" value="Pentatricopeptide repeat-containing protein At5g40410, mitochondrial"/>
    <property type="match status" value="1"/>
</dbReference>
<keyword evidence="13" id="KW-0175">Coiled coil</keyword>
<dbReference type="Pfam" id="PF14432">
    <property type="entry name" value="DYW_deaminase"/>
    <property type="match status" value="1"/>
</dbReference>
<dbReference type="Pfam" id="PF08446">
    <property type="entry name" value="PAS_2"/>
    <property type="match status" value="1"/>
</dbReference>
<evidence type="ECO:0000256" key="12">
    <source>
        <dbReference type="PROSITE-ProRule" id="PRU00708"/>
    </source>
</evidence>
<evidence type="ECO:0000256" key="9">
    <source>
        <dbReference type="ARBA" id="ARBA00023015"/>
    </source>
</evidence>
<feature type="compositionally biased region" description="Polar residues" evidence="14">
    <location>
        <begin position="1"/>
        <end position="18"/>
    </location>
</feature>
<dbReference type="InterPro" id="IPR046960">
    <property type="entry name" value="PPR_At4g14850-like_plant"/>
</dbReference>
<dbReference type="Pfam" id="PF01535">
    <property type="entry name" value="PPR"/>
    <property type="match status" value="5"/>
</dbReference>
<dbReference type="SMART" id="SM00065">
    <property type="entry name" value="GAF"/>
    <property type="match status" value="1"/>
</dbReference>
<evidence type="ECO:0000256" key="10">
    <source>
        <dbReference type="ARBA" id="ARBA00023163"/>
    </source>
</evidence>
<dbReference type="InterPro" id="IPR046848">
    <property type="entry name" value="E_motif"/>
</dbReference>
<dbReference type="PROSITE" id="PS50046">
    <property type="entry name" value="PHYTOCHROME_2"/>
    <property type="match status" value="1"/>
</dbReference>
<feature type="repeat" description="PPR" evidence="12">
    <location>
        <begin position="1879"/>
        <end position="1913"/>
    </location>
</feature>
<evidence type="ECO:0008006" key="20">
    <source>
        <dbReference type="Google" id="ProtNLM"/>
    </source>
</evidence>
<comment type="function">
    <text evidence="1">Regulatory photoreceptor which exists in two forms that are reversibly interconvertible by light: the Pr form that absorbs maximally in the red region of the spectrum and the Pfr form that absorbs maximally in the far-red region. Photoconversion of Pr to Pfr induces an array of morphogenic responses, whereas reconversion of Pfr to Pr cancels the induction of those responses. Pfr controls the expression of a number of nuclear genes including those encoding the small subunit of ribulose-bisphosphate carboxylase, chlorophyll A/B binding protein, protochlorophyllide reductase, rRNA, etc. It also controls the expression of its own gene(s) in a negative feedback fashion.</text>
</comment>
<dbReference type="Pfam" id="PF20430">
    <property type="entry name" value="Eplus_motif"/>
    <property type="match status" value="1"/>
</dbReference>
<keyword evidence="8" id="KW-0157">Chromophore</keyword>
<feature type="coiled-coil region" evidence="13">
    <location>
        <begin position="2741"/>
        <end position="2779"/>
    </location>
</feature>
<feature type="region of interest" description="Disordered" evidence="14">
    <location>
        <begin position="1"/>
        <end position="23"/>
    </location>
</feature>
<feature type="domain" description="Histidine kinase" evidence="16">
    <location>
        <begin position="897"/>
        <end position="1118"/>
    </location>
</feature>
<dbReference type="FunFam" id="3.30.450.20:FF:000039">
    <property type="entry name" value="Phytochrome"/>
    <property type="match status" value="1"/>
</dbReference>
<evidence type="ECO:0000256" key="1">
    <source>
        <dbReference type="ARBA" id="ARBA00002479"/>
    </source>
</evidence>
<comment type="similarity">
    <text evidence="3">Belongs to the phytochrome family.</text>
</comment>
<feature type="region of interest" description="Disordered" evidence="14">
    <location>
        <begin position="2402"/>
        <end position="2424"/>
    </location>
</feature>
<dbReference type="Gene3D" id="3.30.450.20">
    <property type="entry name" value="PAS domain"/>
    <property type="match status" value="3"/>
</dbReference>
<dbReference type="PRINTS" id="PR01033">
    <property type="entry name" value="PHYTOCHROME"/>
</dbReference>
<evidence type="ECO:0000256" key="3">
    <source>
        <dbReference type="ARBA" id="ARBA00008235"/>
    </source>
</evidence>
<reference evidence="18 19" key="1">
    <citation type="submission" date="2019-06" db="EMBL/GenBank/DDBJ databases">
        <title>A chromosomal-level reference genome of Carpinus fangiana (Coryloideae, Betulaceae).</title>
        <authorList>
            <person name="Yang X."/>
            <person name="Wang Z."/>
            <person name="Zhang L."/>
            <person name="Hao G."/>
            <person name="Liu J."/>
            <person name="Yang Y."/>
        </authorList>
    </citation>
    <scope>NUCLEOTIDE SEQUENCE [LARGE SCALE GENOMIC DNA]</scope>
    <source>
        <strain evidence="18">Cfa_2016G</strain>
        <tissue evidence="18">Leaf</tissue>
    </source>
</reference>
<dbReference type="InterPro" id="IPR013515">
    <property type="entry name" value="Phytochrome_cen-reg"/>
</dbReference>
<dbReference type="FunFam" id="1.25.40.10:FF:000031">
    <property type="entry name" value="Pentatricopeptide repeat-containing protein mitochondrial"/>
    <property type="match status" value="1"/>
</dbReference>
<dbReference type="SUPFAM" id="SSF55785">
    <property type="entry name" value="PYP-like sensor domain (PAS domain)"/>
    <property type="match status" value="3"/>
</dbReference>
<comment type="subunit">
    <text evidence="4">Homodimer.</text>
</comment>
<feature type="repeat" description="PPR" evidence="12">
    <location>
        <begin position="1778"/>
        <end position="1812"/>
    </location>
</feature>
<dbReference type="PROSITE" id="PS50109">
    <property type="entry name" value="HIS_KIN"/>
    <property type="match status" value="1"/>
</dbReference>
<feature type="compositionally biased region" description="Low complexity" evidence="14">
    <location>
        <begin position="2954"/>
        <end position="2970"/>
    </location>
</feature>
<keyword evidence="5" id="KW-0600">Photoreceptor protein</keyword>
<dbReference type="FunFam" id="3.30.565.10:FF:000064">
    <property type="entry name" value="Phytochrome"/>
    <property type="match status" value="1"/>
</dbReference>
<dbReference type="Pfam" id="PF13041">
    <property type="entry name" value="PPR_2"/>
    <property type="match status" value="3"/>
</dbReference>
<dbReference type="PROSITE" id="PS50112">
    <property type="entry name" value="PAS"/>
    <property type="match status" value="2"/>
</dbReference>
<feature type="domain" description="PAS" evidence="17">
    <location>
        <begin position="755"/>
        <end position="798"/>
    </location>
</feature>
<dbReference type="PANTHER" id="PTHR47926">
    <property type="entry name" value="PENTATRICOPEPTIDE REPEAT-CONTAINING PROTEIN"/>
    <property type="match status" value="1"/>
</dbReference>
<dbReference type="InterPro" id="IPR013516">
    <property type="entry name" value="Phyto_chromo_BS"/>
</dbReference>
<dbReference type="SUPFAM" id="SSF55781">
    <property type="entry name" value="GAF domain-like"/>
    <property type="match status" value="2"/>
</dbReference>
<dbReference type="FunFam" id="3.30.450.270:FF:000001">
    <property type="entry name" value="Phytochrome"/>
    <property type="match status" value="1"/>
</dbReference>
<dbReference type="InterPro" id="IPR003661">
    <property type="entry name" value="HisK_dim/P_dom"/>
</dbReference>
<dbReference type="InterPro" id="IPR044767">
    <property type="entry name" value="Phy_HATPase-like"/>
</dbReference>
<dbReference type="OrthoDB" id="645871at2759"/>
<feature type="repeat" description="PPR" evidence="12">
    <location>
        <begin position="1227"/>
        <end position="1257"/>
    </location>
</feature>
<dbReference type="InterPro" id="IPR035965">
    <property type="entry name" value="PAS-like_dom_sf"/>
</dbReference>
<dbReference type="InterPro" id="IPR005467">
    <property type="entry name" value="His_kinase_dom"/>
</dbReference>
<dbReference type="GO" id="GO:0009451">
    <property type="term" value="P:RNA modification"/>
    <property type="evidence" value="ECO:0007669"/>
    <property type="project" value="InterPro"/>
</dbReference>
<evidence type="ECO:0000313" key="18">
    <source>
        <dbReference type="EMBL" id="KAE8075521.1"/>
    </source>
</evidence>
<dbReference type="InterPro" id="IPR003594">
    <property type="entry name" value="HATPase_dom"/>
</dbReference>
<name>A0A5N6RCM2_9ROSI</name>
<dbReference type="CDD" id="cd00082">
    <property type="entry name" value="HisKA"/>
    <property type="match status" value="1"/>
</dbReference>
<evidence type="ECO:0000256" key="2">
    <source>
        <dbReference type="ARBA" id="ARBA00006643"/>
    </source>
</evidence>
<proteinExistence type="inferred from homology"/>
<dbReference type="GO" id="GO:0003723">
    <property type="term" value="F:RNA binding"/>
    <property type="evidence" value="ECO:0007669"/>
    <property type="project" value="InterPro"/>
</dbReference>
<dbReference type="InterPro" id="IPR029016">
    <property type="entry name" value="GAF-like_dom_sf"/>
</dbReference>
<feature type="domain" description="Phytochrome chromophore attachment site" evidence="15">
    <location>
        <begin position="218"/>
        <end position="387"/>
    </location>
</feature>
<feature type="compositionally biased region" description="Basic and acidic residues" evidence="14">
    <location>
        <begin position="2530"/>
        <end position="2539"/>
    </location>
</feature>
<dbReference type="Pfam" id="PF01590">
    <property type="entry name" value="GAF"/>
    <property type="match status" value="1"/>
</dbReference>
<dbReference type="CDD" id="cd16932">
    <property type="entry name" value="HATPase_Phy-like"/>
    <property type="match status" value="1"/>
</dbReference>
<evidence type="ECO:0000256" key="14">
    <source>
        <dbReference type="SAM" id="MobiDB-lite"/>
    </source>
</evidence>
<dbReference type="InterPro" id="IPR011990">
    <property type="entry name" value="TPR-like_helical_dom_sf"/>
</dbReference>
<evidence type="ECO:0000259" key="16">
    <source>
        <dbReference type="PROSITE" id="PS50109"/>
    </source>
</evidence>
<gene>
    <name evidence="18" type="ORF">FH972_014229</name>
</gene>
<feature type="repeat" description="PPR" evidence="12">
    <location>
        <begin position="1362"/>
        <end position="1392"/>
    </location>
</feature>
<evidence type="ECO:0000259" key="17">
    <source>
        <dbReference type="PROSITE" id="PS50112"/>
    </source>
</evidence>
<feature type="repeat" description="PPR" evidence="12">
    <location>
        <begin position="1438"/>
        <end position="1472"/>
    </location>
</feature>
<dbReference type="InterPro" id="IPR043150">
    <property type="entry name" value="Phytochrome_PHY_sf"/>
</dbReference>
<dbReference type="InterPro" id="IPR013654">
    <property type="entry name" value="PAS_2"/>
</dbReference>
<dbReference type="PROSITE" id="PS00245">
    <property type="entry name" value="PHYTOCHROME_1"/>
    <property type="match status" value="1"/>
</dbReference>
<dbReference type="EMBL" id="CM017326">
    <property type="protein sequence ID" value="KAE8075521.1"/>
    <property type="molecule type" value="Genomic_DNA"/>
</dbReference>
<keyword evidence="10" id="KW-0804">Transcription</keyword>
<dbReference type="InterPro" id="IPR013767">
    <property type="entry name" value="PAS_fold"/>
</dbReference>
<dbReference type="PROSITE" id="PS51375">
    <property type="entry name" value="PPR"/>
    <property type="match status" value="8"/>
</dbReference>
<dbReference type="InterPro" id="IPR036890">
    <property type="entry name" value="HATPase_C_sf"/>
</dbReference>
<feature type="region of interest" description="Disordered" evidence="14">
    <location>
        <begin position="2914"/>
        <end position="2970"/>
    </location>
</feature>
<sequence length="2970" mass="331490">MSIKSTNKTTCSRSSSATRHGARVVTQTPIDARLQGDFEESERGFDYSTSIDFNISSSTSNVPSSTVSAYLQKMQRGSLIQPFGCMIAVEEQNFAVLAYSENAPEMLDLAPHAVPSIEQKEALTFGTDVRTLFRSSGATALQKAVNFGEVNLLNPILVHCKTSGKPFYAILHRIDVGLVIDLEPVNPADVPVTAAGALKSYKLAAKAISRLQSLPSVNISLLCDVLVKEVIDLTGYDRVMVYKFHEDEHGEVVAECHRPDLEPYLGLHYPATDIPQASRFLFMKNKVRMICDCMAPPVKVIQDKRLSQPMSLSGSTLRSPHGCHAHYMANMGSIASLVMAVTINEDDNERESDQQKGRKLWGLVVCHHTSPRFVPFPLRYACEFLIQVFGVQINKEVELAAQLREKHILRTQTVLCDMLLRDAPVGIVTQSPNVMDLVKCDGATLYYRKKFWLLGVTPTEAQVRDIAEWLLEYHSGSTGLSTDSLMDAGYPGASALGDEVCGMAAVRITSKDFLFWFRSHTAKEIKWGGAKHDPDDKDDGRKMHPRSSFKAFLEVVKHRCLPWEDVEMDAIHSLQLILKGSLQDEIVEDESKMIVNVPSVDDRIQRVDELRIVTNEMVRLIETAAVPILAIDASGSINGWNSKAAELTGLSVEKAIGISLIDIVWDDSVEVVKNLLILASQGVEERNIEIKLRTYGPQEHNGPVILVVNSCCSRDTKEDVVGVCFVGQDVTKQKVIWDKYTRMQGDYVGIVRSPSALIPPIFMTDEHGRCLEWNDAMQKLSGLRREEAIDQMLLGEVFTVKYFGCRVKDHDTLTKLRILLNGVIAGHDADKLLFGFYDKQGNYVEALLSASKRTDVEGKVTGVLCFLHVASPELQYALQVQRISEQATADSIKKLAYIRREIRKPLNGVMFMQNLMGSSDLSKEQKQLLKTSSFCQEQLAKVVDDTDIESIEECYMEMRSAEFNLGDALEAVLNQVMSMCQERQVQVMLDSPAEVSSMHLYGDNLRLQQVLSHFLTNALLFTPAIEGSFISFRVIPRKERIGMKMHIVHLEFRITHPAPGVPENLIQEMFHHSHDLSREGLGLFISQKLVKIMNGTVQYMREAEKSSFIILIEFPLARHIERRLPYNSNPAFTTLTVSPIPPQDNPISLKPQNPTNHLRPSPPIIPLQNLVDQYKISHSQVTTPPTSSHVSYSETREFLVSRYRDSCCPQDASELHLQIFKNGFSNDLFLCNTLINVYVRIGDLVSARNLFAEMSERNLVTWACLISGYAKNRMPDEACATFKWMICKGFFPNTYAFGGALRACQEFGSPGVEFGMQIHGLLSKTHYALDVVVCNVLMSMYGNCLGSADDARRVFEQIQIRNSTSWNSIISVYSQRGDAVSAFELFSRMQQESSGFSSKPNEYTFGSLITAASSSVDCGWILLRQMLAMVKKSGYLGDLYVGSAFISGFARFGLIDYAKQVFEQMSERNAVSLNGLMVGLVRQKRGEEAAEVFMEMRTLVDINLDSYVILLSAFPEFTVLEEGKRKGTQVHAYIIRTGLIDIKREIGNGLVNMYAKCHAIADACSVFRLMVNKDSVSWNTMISGLDQNECFEDAVNSFQAMRRTGEMPSNFTLISTLSSCASLGWKMLGQQIHCEGLKLGLDLDVSVSNALLALYAETGCLMESEKVFSLMPEYDQVSWNSVIGAFADSEASVVKAVKYFLDMMRAGWCLNRVSFINILAAVSSLSLHQLGHQIHGLVLKYCVAKDTAIENALLACYGKWGELDECERIFSRMSERRDEVSWNSMISGYIHNEVLPKAMDLVWFMMQRGERLDCFTFPTVLSACASVATLERGMEVHACSIRACLESDVVVGSALVDMYTKCGRIDYASRFFELMPVRNVYSWNSMLSGYARHGHGDKALELFSQMKLYGQPPDHVTFVGVLSACSHVGLVDEAFKHFTSMSEVYGLVPRVEHFSCMVDLLGRAGELNKIEDFINKMPMKPNVLIWRTVLGACCRANGRNTELGQRAAKMLLELEPQNAVNYVLLSNMYASGRRWEDAAKARIAMKKAAVKKEAGCSWVTMKDGVHVFVAGDKSHPEKDQIYEALKELNRKMRDAGYVPETRFALYDLELENKEELLSYHSEKLAVAFVLTRKSGLPIRIMKNLRVCGDCHTAFKYISKIVGRQIVLRDTNRFHHFHEVLTGALQHYIVNGRKENSSNFQTAMPRTQSKIAMPSARSKNFEANRWCSTLTYRQLGRIRRDYCIQSSINLRMPNSDEREFLYCYRPEEKYIGWWTFHCRGSKWNVVSDLPSSNKKWKNRFFFISGSEWEFGNMDMAEKQKPIGVNRRWGYLHPEAHSKPNLSVEELGRVNQLVNTKRSFRELTSMENMEKYLFHPKPSLAGIGIISNDTQAIVKSLKYQAQSLKEADTRPSKKAKTSWENTTPKDTHARRCLASFVAFGSKGLWKEKVPSQTKSAEAPSAAATPVISLDHVLVPGASKPLTARASKMGPAAQPERTVPMGLEASASSGSDVPFIISRNGEVATEQPGSPHGVDRVPEGRGKGVALDTPESSDSGEPAELPPTTQSGPCSPARWVEQLRHPMRVLEKVFPADCLAKRRGEPCKTISERLCGLLAQAALETVALCKEQDRHEDDLQSFGELETTWAKLKDTQAQLDDARAQLNEAAVIRALGSDLKAKVTECNLTQAALEEKEAELKSVKEELESEKARSAKLGSIDTDFVAARAKLEALHKELELEKTKSTALECLREELAAEKKRLAKVEANLQAKQAELTTELNDVKTKLDAELAHSSQHGIKQSTMRRELEDTQLKLRHSQGKLESVSGKLEITRKDLETERGLTSQLESQLWKARMSRTAAWGLGFTQGFDTLRDLVEGGPPKMDISKLDAEDFVPGSETLEALAALEDNIAQDCPSASEAVLHEEDPAEPETDESHAQDCPSASEGVLHEEDPAEPGTDESQSSSSSDESLSSSSYA</sequence>
<dbReference type="PANTHER" id="PTHR47926:SF390">
    <property type="entry name" value="TETRATRICOPEPTIDE REPEAT-LIKE SUPERFAMILY PROTEIN"/>
    <property type="match status" value="1"/>
</dbReference>
<dbReference type="InterPro" id="IPR003018">
    <property type="entry name" value="GAF"/>
</dbReference>
<dbReference type="GO" id="GO:0006355">
    <property type="term" value="P:regulation of DNA-templated transcription"/>
    <property type="evidence" value="ECO:0007669"/>
    <property type="project" value="InterPro"/>
</dbReference>
<accession>A0A5N6RCM2</accession>
<dbReference type="FunFam" id="1.25.40.10:FF:000366">
    <property type="entry name" value="Pentatricopeptide (PPR) repeat-containing protein"/>
    <property type="match status" value="1"/>
</dbReference>
<dbReference type="SUPFAM" id="SSF55874">
    <property type="entry name" value="ATPase domain of HSP90 chaperone/DNA topoisomerase II/histidine kinase"/>
    <property type="match status" value="1"/>
</dbReference>
<dbReference type="NCBIfam" id="TIGR00756">
    <property type="entry name" value="PPR"/>
    <property type="match status" value="5"/>
</dbReference>
<dbReference type="Pfam" id="PF00360">
    <property type="entry name" value="PHY"/>
    <property type="match status" value="1"/>
</dbReference>
<dbReference type="Gene3D" id="3.30.450.270">
    <property type="match status" value="1"/>
</dbReference>
<dbReference type="Pfam" id="PF20431">
    <property type="entry name" value="E_motif"/>
    <property type="match status" value="1"/>
</dbReference>
<organism evidence="18 19">
    <name type="scientific">Carpinus fangiana</name>
    <dbReference type="NCBI Taxonomy" id="176857"/>
    <lineage>
        <taxon>Eukaryota</taxon>
        <taxon>Viridiplantae</taxon>
        <taxon>Streptophyta</taxon>
        <taxon>Embryophyta</taxon>
        <taxon>Tracheophyta</taxon>
        <taxon>Spermatophyta</taxon>
        <taxon>Magnoliopsida</taxon>
        <taxon>eudicotyledons</taxon>
        <taxon>Gunneridae</taxon>
        <taxon>Pentapetalae</taxon>
        <taxon>rosids</taxon>
        <taxon>fabids</taxon>
        <taxon>Fagales</taxon>
        <taxon>Betulaceae</taxon>
        <taxon>Carpinus</taxon>
    </lineage>
</organism>
<feature type="repeat" description="PPR" evidence="12">
    <location>
        <begin position="1746"/>
        <end position="1776"/>
    </location>
</feature>
<dbReference type="GO" id="GO:0009881">
    <property type="term" value="F:photoreceptor activity"/>
    <property type="evidence" value="ECO:0007669"/>
    <property type="project" value="UniProtKB-KW"/>
</dbReference>
<evidence type="ECO:0000313" key="19">
    <source>
        <dbReference type="Proteomes" id="UP000327013"/>
    </source>
</evidence>
<evidence type="ECO:0000256" key="5">
    <source>
        <dbReference type="ARBA" id="ARBA00022543"/>
    </source>
</evidence>
<dbReference type="Gene3D" id="1.25.40.10">
    <property type="entry name" value="Tetratricopeptide repeat domain"/>
    <property type="match status" value="7"/>
</dbReference>
<dbReference type="Pfam" id="PF02518">
    <property type="entry name" value="HATPase_c"/>
    <property type="match status" value="1"/>
</dbReference>